<dbReference type="GO" id="GO:0071555">
    <property type="term" value="P:cell wall organization"/>
    <property type="evidence" value="ECO:0007669"/>
    <property type="project" value="UniProtKB-KW"/>
</dbReference>
<dbReference type="InterPro" id="IPR005762">
    <property type="entry name" value="MurD"/>
</dbReference>
<dbReference type="InterPro" id="IPR013221">
    <property type="entry name" value="Mur_ligase_cen"/>
</dbReference>
<dbReference type="InterPro" id="IPR036615">
    <property type="entry name" value="Mur_ligase_C_dom_sf"/>
</dbReference>
<dbReference type="EC" id="6.3.2.9" evidence="7 8"/>
<proteinExistence type="inferred from homology"/>
<feature type="binding site" evidence="7">
    <location>
        <begin position="129"/>
        <end position="135"/>
    </location>
    <ligand>
        <name>ATP</name>
        <dbReference type="ChEBI" id="CHEBI:30616"/>
    </ligand>
</feature>
<evidence type="ECO:0000259" key="10">
    <source>
        <dbReference type="Pfam" id="PF08245"/>
    </source>
</evidence>
<comment type="pathway">
    <text evidence="2 7 8">Cell wall biogenesis; peptidoglycan biosynthesis.</text>
</comment>
<reference evidence="11 12" key="1">
    <citation type="submission" date="2020-08" db="EMBL/GenBank/DDBJ databases">
        <title>Complete genome sequence of Entomobacter blattae G55GP.</title>
        <authorList>
            <person name="Poehlein A."/>
            <person name="Guzman J."/>
            <person name="Daniel R."/>
            <person name="Vilcinskas A."/>
        </authorList>
    </citation>
    <scope>NUCLEOTIDE SEQUENCE [LARGE SCALE GENOMIC DNA]</scope>
    <source>
        <strain evidence="11 12">G55GP</strain>
    </source>
</reference>
<comment type="function">
    <text evidence="7 8">Cell wall formation. Catalyzes the addition of glutamate to the nucleotide precursor UDP-N-acetylmuramoyl-L-alanine (UMA).</text>
</comment>
<evidence type="ECO:0000256" key="5">
    <source>
        <dbReference type="ARBA" id="ARBA00022741"/>
    </source>
</evidence>
<keyword evidence="5 7" id="KW-0547">Nucleotide-binding</keyword>
<evidence type="ECO:0000313" key="11">
    <source>
        <dbReference type="EMBL" id="QNT77428.1"/>
    </source>
</evidence>
<dbReference type="NCBIfam" id="TIGR01087">
    <property type="entry name" value="murD"/>
    <property type="match status" value="1"/>
</dbReference>
<dbReference type="GO" id="GO:0009252">
    <property type="term" value="P:peptidoglycan biosynthetic process"/>
    <property type="evidence" value="ECO:0007669"/>
    <property type="project" value="UniProtKB-UniRule"/>
</dbReference>
<dbReference type="HAMAP" id="MF_00639">
    <property type="entry name" value="MurD"/>
    <property type="match status" value="1"/>
</dbReference>
<evidence type="ECO:0000256" key="3">
    <source>
        <dbReference type="ARBA" id="ARBA00022490"/>
    </source>
</evidence>
<dbReference type="RefSeq" id="WP_203413912.1">
    <property type="nucleotide sequence ID" value="NZ_CP060244.1"/>
</dbReference>
<evidence type="ECO:0000256" key="1">
    <source>
        <dbReference type="ARBA" id="ARBA00004496"/>
    </source>
</evidence>
<protein>
    <recommendedName>
        <fullName evidence="7 8">UDP-N-acetylmuramoylalanine--D-glutamate ligase</fullName>
        <ecNumber evidence="7 8">6.3.2.9</ecNumber>
    </recommendedName>
    <alternativeName>
        <fullName evidence="7">D-glutamic acid-adding enzyme</fullName>
    </alternativeName>
    <alternativeName>
        <fullName evidence="7">UDP-N-acetylmuramoyl-L-alanyl-D-glutamate synthetase</fullName>
    </alternativeName>
</protein>
<dbReference type="GO" id="GO:0005524">
    <property type="term" value="F:ATP binding"/>
    <property type="evidence" value="ECO:0007669"/>
    <property type="project" value="UniProtKB-UniRule"/>
</dbReference>
<dbReference type="Gene3D" id="3.40.1190.10">
    <property type="entry name" value="Mur-like, catalytic domain"/>
    <property type="match status" value="1"/>
</dbReference>
<comment type="subcellular location">
    <subcellularLocation>
        <location evidence="1 7 8">Cytoplasm</location>
    </subcellularLocation>
</comment>
<dbReference type="PANTHER" id="PTHR43692:SF1">
    <property type="entry name" value="UDP-N-ACETYLMURAMOYLALANINE--D-GLUTAMATE LIGASE"/>
    <property type="match status" value="1"/>
</dbReference>
<gene>
    <name evidence="7 11" type="primary">murD</name>
    <name evidence="11" type="ORF">JGUZn3_01630</name>
</gene>
<name>A0A7H1NNR8_9PROT</name>
<keyword evidence="4 7" id="KW-0436">Ligase</keyword>
<sequence>MKSFSPTLFFGQRYAVLGLGRNGCAAVQALTQMGAFVQAWDDSPDHRKALENNLADKSISALLTLSPIQTLTGMDGLILSPGIPHHLPQPHPVAAMARESGIPILSDSELLYRAVRQSGSSAVFAGITGTNGKSTTTTLLTHLLQHHNIPAVAGGNLGPAALSLPLLDDQGVYVLEMSSYMLERVYDLRFHVACLLNLTPDHLDRHGHMDGYAAAKKRIFQNQNSHDLSLISQDDTSCLKITEELEKTSLSEIVKMTSSPRISAPLSTDGQKIYYEGQAVLSLQEAKTLPGLHNAQNAMAASLMAHRLGVPFPAIQKGLQTYPGLAHRQQMAGTVGSVHFINDSKATNADAASKALSCYNPLVWIAGGQSKAGGIESLVTFFPHIAKAFLIGQDAEILAQTLARHHVEFSLSGTLEQATQAAYAYASANAIATVLFSPACASFDQFKNFEERGERFVEIVSHMGLHPMKNVPLQPPDSL</sequence>
<dbReference type="KEGG" id="ebla:JGUZn3_01630"/>
<dbReference type="GO" id="GO:0008360">
    <property type="term" value="P:regulation of cell shape"/>
    <property type="evidence" value="ECO:0007669"/>
    <property type="project" value="UniProtKB-KW"/>
</dbReference>
<keyword evidence="12" id="KW-1185">Reference proteome</keyword>
<dbReference type="EMBL" id="CP060244">
    <property type="protein sequence ID" value="QNT77428.1"/>
    <property type="molecule type" value="Genomic_DNA"/>
</dbReference>
<keyword evidence="6 7" id="KW-0067">ATP-binding</keyword>
<keyword evidence="3 7" id="KW-0963">Cytoplasm</keyword>
<dbReference type="Proteomes" id="UP000516349">
    <property type="component" value="Chromosome"/>
</dbReference>
<dbReference type="UniPathway" id="UPA00219"/>
<dbReference type="Gene3D" id="3.40.50.720">
    <property type="entry name" value="NAD(P)-binding Rossmann-like Domain"/>
    <property type="match status" value="1"/>
</dbReference>
<evidence type="ECO:0000256" key="4">
    <source>
        <dbReference type="ARBA" id="ARBA00022598"/>
    </source>
</evidence>
<evidence type="ECO:0000256" key="8">
    <source>
        <dbReference type="RuleBase" id="RU003664"/>
    </source>
</evidence>
<dbReference type="SUPFAM" id="SSF53244">
    <property type="entry name" value="MurD-like peptide ligases, peptide-binding domain"/>
    <property type="match status" value="1"/>
</dbReference>
<dbReference type="InterPro" id="IPR036565">
    <property type="entry name" value="Mur-like_cat_sf"/>
</dbReference>
<keyword evidence="7 8" id="KW-0573">Peptidoglycan synthesis</keyword>
<evidence type="ECO:0000313" key="12">
    <source>
        <dbReference type="Proteomes" id="UP000516349"/>
    </source>
</evidence>
<organism evidence="11 12">
    <name type="scientific">Entomobacter blattae</name>
    <dbReference type="NCBI Taxonomy" id="2762277"/>
    <lineage>
        <taxon>Bacteria</taxon>
        <taxon>Pseudomonadati</taxon>
        <taxon>Pseudomonadota</taxon>
        <taxon>Alphaproteobacteria</taxon>
        <taxon>Acetobacterales</taxon>
        <taxon>Acetobacteraceae</taxon>
        <taxon>Entomobacter</taxon>
    </lineage>
</organism>
<keyword evidence="7 8" id="KW-0133">Cell shape</keyword>
<dbReference type="GO" id="GO:0008764">
    <property type="term" value="F:UDP-N-acetylmuramoylalanine-D-glutamate ligase activity"/>
    <property type="evidence" value="ECO:0007669"/>
    <property type="project" value="UniProtKB-UniRule"/>
</dbReference>
<comment type="catalytic activity">
    <reaction evidence="7 8">
        <text>UDP-N-acetyl-alpha-D-muramoyl-L-alanine + D-glutamate + ATP = UDP-N-acetyl-alpha-D-muramoyl-L-alanyl-D-glutamate + ADP + phosphate + H(+)</text>
        <dbReference type="Rhea" id="RHEA:16429"/>
        <dbReference type="ChEBI" id="CHEBI:15378"/>
        <dbReference type="ChEBI" id="CHEBI:29986"/>
        <dbReference type="ChEBI" id="CHEBI:30616"/>
        <dbReference type="ChEBI" id="CHEBI:43474"/>
        <dbReference type="ChEBI" id="CHEBI:83898"/>
        <dbReference type="ChEBI" id="CHEBI:83900"/>
        <dbReference type="ChEBI" id="CHEBI:456216"/>
        <dbReference type="EC" id="6.3.2.9"/>
    </reaction>
</comment>
<dbReference type="GO" id="GO:0005737">
    <property type="term" value="C:cytoplasm"/>
    <property type="evidence" value="ECO:0007669"/>
    <property type="project" value="UniProtKB-SubCell"/>
</dbReference>
<evidence type="ECO:0000259" key="9">
    <source>
        <dbReference type="Pfam" id="PF02875"/>
    </source>
</evidence>
<keyword evidence="7 8" id="KW-0961">Cell wall biogenesis/degradation</keyword>
<evidence type="ECO:0000256" key="2">
    <source>
        <dbReference type="ARBA" id="ARBA00004752"/>
    </source>
</evidence>
<accession>A0A7H1NNR8</accession>
<comment type="similarity">
    <text evidence="7">Belongs to the MurCDEF family.</text>
</comment>
<dbReference type="InterPro" id="IPR004101">
    <property type="entry name" value="Mur_ligase_C"/>
</dbReference>
<keyword evidence="7 8" id="KW-0131">Cell cycle</keyword>
<dbReference type="AlphaFoldDB" id="A0A7H1NNR8"/>
<evidence type="ECO:0000256" key="7">
    <source>
        <dbReference type="HAMAP-Rule" id="MF_00639"/>
    </source>
</evidence>
<dbReference type="SUPFAM" id="SSF53623">
    <property type="entry name" value="MurD-like peptide ligases, catalytic domain"/>
    <property type="match status" value="1"/>
</dbReference>
<dbReference type="Pfam" id="PF02875">
    <property type="entry name" value="Mur_ligase_C"/>
    <property type="match status" value="1"/>
</dbReference>
<evidence type="ECO:0000256" key="6">
    <source>
        <dbReference type="ARBA" id="ARBA00022840"/>
    </source>
</evidence>
<dbReference type="Gene3D" id="3.90.190.20">
    <property type="entry name" value="Mur ligase, C-terminal domain"/>
    <property type="match status" value="1"/>
</dbReference>
<dbReference type="Pfam" id="PF08245">
    <property type="entry name" value="Mur_ligase_M"/>
    <property type="match status" value="1"/>
</dbReference>
<dbReference type="GO" id="GO:0051301">
    <property type="term" value="P:cell division"/>
    <property type="evidence" value="ECO:0007669"/>
    <property type="project" value="UniProtKB-KW"/>
</dbReference>
<feature type="domain" description="Mur ligase C-terminal" evidence="9">
    <location>
        <begin position="327"/>
        <end position="440"/>
    </location>
</feature>
<feature type="domain" description="Mur ligase central" evidence="10">
    <location>
        <begin position="127"/>
        <end position="304"/>
    </location>
</feature>
<dbReference type="SUPFAM" id="SSF51984">
    <property type="entry name" value="MurCD N-terminal domain"/>
    <property type="match status" value="1"/>
</dbReference>
<dbReference type="PANTHER" id="PTHR43692">
    <property type="entry name" value="UDP-N-ACETYLMURAMOYLALANINE--D-GLUTAMATE LIGASE"/>
    <property type="match status" value="1"/>
</dbReference>
<keyword evidence="7 8" id="KW-0132">Cell division</keyword>